<dbReference type="Gene3D" id="2.30.30.220">
    <property type="entry name" value="SspB-like"/>
    <property type="match status" value="1"/>
</dbReference>
<dbReference type="GO" id="GO:0006508">
    <property type="term" value="P:proteolysis"/>
    <property type="evidence" value="ECO:0007669"/>
    <property type="project" value="UniProtKB-KW"/>
</dbReference>
<proteinExistence type="predicted"/>
<evidence type="ECO:0000313" key="2">
    <source>
        <dbReference type="EMBL" id="ODS24940.1"/>
    </source>
</evidence>
<reference evidence="2 3" key="1">
    <citation type="journal article" date="2016" name="Appl. Environ. Microbiol.">
        <title>Lack of Overt Genome Reduction in the Bryostatin-Producing Bryozoan Symbiont "Candidatus Endobugula sertula".</title>
        <authorList>
            <person name="Miller I.J."/>
            <person name="Vanee N."/>
            <person name="Fong S.S."/>
            <person name="Lim-Fong G.E."/>
            <person name="Kwan J.C."/>
        </authorList>
    </citation>
    <scope>NUCLEOTIDE SEQUENCE [LARGE SCALE GENOMIC DNA]</scope>
    <source>
        <strain evidence="2">AB1-4</strain>
    </source>
</reference>
<keyword evidence="2" id="KW-0645">Protease</keyword>
<accession>A0A1D2QTS6</accession>
<dbReference type="GO" id="GO:0045732">
    <property type="term" value="P:positive regulation of protein catabolic process"/>
    <property type="evidence" value="ECO:0007669"/>
    <property type="project" value="TreeGrafter"/>
</dbReference>
<dbReference type="GO" id="GO:0008233">
    <property type="term" value="F:peptidase activity"/>
    <property type="evidence" value="ECO:0007669"/>
    <property type="project" value="UniProtKB-KW"/>
</dbReference>
<dbReference type="AlphaFoldDB" id="A0A1D2QTS6"/>
<dbReference type="Pfam" id="PF04386">
    <property type="entry name" value="SspB"/>
    <property type="match status" value="1"/>
</dbReference>
<dbReference type="STRING" id="62101.AB835_01375"/>
<gene>
    <name evidence="2" type="ORF">AB835_01375</name>
</gene>
<dbReference type="Proteomes" id="UP000242502">
    <property type="component" value="Unassembled WGS sequence"/>
</dbReference>
<keyword evidence="2" id="KW-0378">Hydrolase</keyword>
<sequence length="133" mass="14872">MSMTSSRPYLVRALYDWIVDNRCTPYLLVNTLHDQVLVPQDYINSDGQIVLNISPTAVNDFVMNDDSLCFSARFGGVPTDIFVPCAAIMGIYAKENQQGMIFEAEIDPETPPPIKPTPHKSQQKSRPSLKVVK</sequence>
<feature type="region of interest" description="Disordered" evidence="1">
    <location>
        <begin position="106"/>
        <end position="133"/>
    </location>
</feature>
<name>A0A1D2QTS6_9GAMM</name>
<protein>
    <submittedName>
        <fullName evidence="2">ClpXP protease specificity-enhancing factor</fullName>
    </submittedName>
</protein>
<comment type="caution">
    <text evidence="2">The sequence shown here is derived from an EMBL/GenBank/DDBJ whole genome shotgun (WGS) entry which is preliminary data.</text>
</comment>
<evidence type="ECO:0000313" key="3">
    <source>
        <dbReference type="Proteomes" id="UP000242502"/>
    </source>
</evidence>
<dbReference type="GO" id="GO:0005840">
    <property type="term" value="C:ribosome"/>
    <property type="evidence" value="ECO:0007669"/>
    <property type="project" value="TreeGrafter"/>
</dbReference>
<dbReference type="PANTHER" id="PTHR37486:SF1">
    <property type="entry name" value="STRINGENT STARVATION PROTEIN B"/>
    <property type="match status" value="1"/>
</dbReference>
<evidence type="ECO:0000256" key="1">
    <source>
        <dbReference type="SAM" id="MobiDB-lite"/>
    </source>
</evidence>
<organism evidence="2 3">
    <name type="scientific">Candidatus Endobugula sertula</name>
    <name type="common">Bugula neritina bacterial symbiont</name>
    <dbReference type="NCBI Taxonomy" id="62101"/>
    <lineage>
        <taxon>Bacteria</taxon>
        <taxon>Pseudomonadati</taxon>
        <taxon>Pseudomonadota</taxon>
        <taxon>Gammaproteobacteria</taxon>
        <taxon>Cellvibrionales</taxon>
        <taxon>Cellvibrionaceae</taxon>
        <taxon>Candidatus Endobugula</taxon>
    </lineage>
</organism>
<dbReference type="InterPro" id="IPR036760">
    <property type="entry name" value="SspB-like_sf"/>
</dbReference>
<dbReference type="InterPro" id="IPR007481">
    <property type="entry name" value="SspB"/>
</dbReference>
<dbReference type="GO" id="GO:0005829">
    <property type="term" value="C:cytosol"/>
    <property type="evidence" value="ECO:0007669"/>
    <property type="project" value="TreeGrafter"/>
</dbReference>
<dbReference type="NCBIfam" id="NF008769">
    <property type="entry name" value="PRK11798.2-5"/>
    <property type="match status" value="1"/>
</dbReference>
<dbReference type="SUPFAM" id="SSF101738">
    <property type="entry name" value="SspB-like"/>
    <property type="match status" value="1"/>
</dbReference>
<dbReference type="EMBL" id="MDLC01000003">
    <property type="protein sequence ID" value="ODS24940.1"/>
    <property type="molecule type" value="Genomic_DNA"/>
</dbReference>
<dbReference type="PANTHER" id="PTHR37486">
    <property type="entry name" value="STRINGENT STARVATION PROTEIN B"/>
    <property type="match status" value="1"/>
</dbReference>
<dbReference type="PIRSF" id="PIRSF005276">
    <property type="entry name" value="SspB"/>
    <property type="match status" value="1"/>
</dbReference>